<dbReference type="EMBL" id="OL469323">
    <property type="protein sequence ID" value="UXR27468.1"/>
    <property type="molecule type" value="mRNA"/>
</dbReference>
<dbReference type="GO" id="GO:0003700">
    <property type="term" value="F:DNA-binding transcription factor activity"/>
    <property type="evidence" value="ECO:0007669"/>
    <property type="project" value="InterPro"/>
</dbReference>
<organism evidence="3">
    <name type="scientific">Nigella integrifolia</name>
    <dbReference type="NCBI Taxonomy" id="2982723"/>
    <lineage>
        <taxon>Eukaryota</taxon>
        <taxon>Viridiplantae</taxon>
        <taxon>Streptophyta</taxon>
        <taxon>Embryophyta</taxon>
        <taxon>Tracheophyta</taxon>
        <taxon>Spermatophyta</taxon>
        <taxon>Magnoliopsida</taxon>
        <taxon>Ranunculales</taxon>
        <taxon>Ranunculaceae</taxon>
        <taxon>Ranunculoideae</taxon>
        <taxon>Nigelleae</taxon>
        <taxon>Nigella</taxon>
    </lineage>
</organism>
<proteinExistence type="evidence at transcript level"/>
<protein>
    <submittedName>
        <fullName evidence="3">MADS transcription factor AP3-3</fullName>
    </submittedName>
</protein>
<evidence type="ECO:0000259" key="2">
    <source>
        <dbReference type="PROSITE" id="PS51297"/>
    </source>
</evidence>
<sequence>MQENLRKQKEINMKLRKEIRQRIGEGLDDLTFEELRGLEQDLDGSIKVVRDRKLRNLQETHTHLVREFEARGEDPYYEADYESLLGMPNGGGHLLPYRLQPSQPNLQDGDGYGSYNLRLG</sequence>
<feature type="domain" description="K-box" evidence="2">
    <location>
        <begin position="1"/>
        <end position="74"/>
    </location>
</feature>
<dbReference type="InterPro" id="IPR002487">
    <property type="entry name" value="TF_Kbox"/>
</dbReference>
<dbReference type="GO" id="GO:0005634">
    <property type="term" value="C:nucleus"/>
    <property type="evidence" value="ECO:0007669"/>
    <property type="project" value="InterPro"/>
</dbReference>
<name>A0A977THZ0_9MAGN</name>
<accession>A0A977THZ0</accession>
<reference evidence="3" key="1">
    <citation type="submission" date="2021-11" db="EMBL/GenBank/DDBJ databases">
        <authorList>
            <person name="Zhao H."/>
        </authorList>
    </citation>
    <scope>NUCLEOTIDE SEQUENCE</scope>
</reference>
<evidence type="ECO:0000313" key="3">
    <source>
        <dbReference type="EMBL" id="UXR27468.1"/>
    </source>
</evidence>
<feature type="region of interest" description="Disordered" evidence="1">
    <location>
        <begin position="92"/>
        <end position="113"/>
    </location>
</feature>
<evidence type="ECO:0000256" key="1">
    <source>
        <dbReference type="SAM" id="MobiDB-lite"/>
    </source>
</evidence>
<dbReference type="Pfam" id="PF01486">
    <property type="entry name" value="K-box"/>
    <property type="match status" value="1"/>
</dbReference>
<dbReference type="PROSITE" id="PS51297">
    <property type="entry name" value="K_BOX"/>
    <property type="match status" value="1"/>
</dbReference>
<dbReference type="AlphaFoldDB" id="A0A977THZ0"/>